<sequence>MAINTEYATEKIDYFLFKWPIEKILSMTVEQYADLSDHNAFCYLMEYDSREVGELGGMPLTKFGLWKYKQDKEYSETYLKDTKYAWSEELGKSRTEAFVKVRQRIYEIATAADKGDLEVIENVKFHSVAKWKIAFMYSHRQIFPVYTREALLTIAAVKMGRFPENARIVDLQRYIIEKKPITEDMIAYAQYLWEHHVRGKPFRNYFIIGSKYKNEKGEDKKDVFPEMLSSHSVAIGFLNEYDMSHLIGADDETINAFVALHHKSDKNNLSFIQRYFRILLNLKQGDIIAVKSHGNRGNLNIIAYAVVVARNGTFYYYDSEKLGHHVHVEFVELGIDRTFNFNYSGTLYYIEPEKKDHLRAIFGPFLQVDNIAVTDDDDTLEYTELDRSKSEESYLRGPVAAGMVKQLHNIIQNSFYRELKIKYPKDVITLEYKKRIDIVRETADTLYFYEIKPFENVPACLRQAIGQLIEYAHLFSDTSKQIKLIIVGPGEARGDASVYLQHYQDIVRIPLSYEQHIASNRRAEMDK</sequence>
<evidence type="ECO:0000313" key="1">
    <source>
        <dbReference type="EMBL" id="OQP56685.1"/>
    </source>
</evidence>
<name>A0A1V9FE98_9BACT</name>
<gene>
    <name evidence="1" type="ORF">A3860_39890</name>
</gene>
<evidence type="ECO:0000313" key="2">
    <source>
        <dbReference type="Proteomes" id="UP000192796"/>
    </source>
</evidence>
<accession>A0A1V9FE98</accession>
<dbReference type="RefSeq" id="WP_081156289.1">
    <property type="nucleotide sequence ID" value="NZ_LVYD01000125.1"/>
</dbReference>
<dbReference type="OrthoDB" id="6402880at2"/>
<dbReference type="Proteomes" id="UP000192796">
    <property type="component" value="Unassembled WGS sequence"/>
</dbReference>
<proteinExistence type="predicted"/>
<organism evidence="1 2">
    <name type="scientific">Niastella vici</name>
    <dbReference type="NCBI Taxonomy" id="1703345"/>
    <lineage>
        <taxon>Bacteria</taxon>
        <taxon>Pseudomonadati</taxon>
        <taxon>Bacteroidota</taxon>
        <taxon>Chitinophagia</taxon>
        <taxon>Chitinophagales</taxon>
        <taxon>Chitinophagaceae</taxon>
        <taxon>Niastella</taxon>
    </lineage>
</organism>
<protein>
    <submittedName>
        <fullName evidence="1">Uncharacterized protein</fullName>
    </submittedName>
</protein>
<reference evidence="1 2" key="1">
    <citation type="submission" date="2016-03" db="EMBL/GenBank/DDBJ databases">
        <title>Niastella vici sp. nov., isolated from farmland soil.</title>
        <authorList>
            <person name="Chen L."/>
            <person name="Wang D."/>
            <person name="Yang S."/>
            <person name="Wang G."/>
        </authorList>
    </citation>
    <scope>NUCLEOTIDE SEQUENCE [LARGE SCALE GENOMIC DNA]</scope>
    <source>
        <strain evidence="1 2">DJ57</strain>
    </source>
</reference>
<dbReference type="EMBL" id="LVYD01000125">
    <property type="protein sequence ID" value="OQP56685.1"/>
    <property type="molecule type" value="Genomic_DNA"/>
</dbReference>
<dbReference type="STRING" id="1703345.A3860_39890"/>
<comment type="caution">
    <text evidence="1">The sequence shown here is derived from an EMBL/GenBank/DDBJ whole genome shotgun (WGS) entry which is preliminary data.</text>
</comment>
<dbReference type="AlphaFoldDB" id="A0A1V9FE98"/>
<keyword evidence="2" id="KW-1185">Reference proteome</keyword>